<proteinExistence type="predicted"/>
<keyword evidence="2" id="KW-1185">Reference proteome</keyword>
<accession>A0AAV4VA10</accession>
<dbReference type="AlphaFoldDB" id="A0AAV4VA10"/>
<sequence>MRKYFFSPRPTARVSESRFPMHIIQSALPMRTTTAKESLIVQLFREKNHWVGFGIPVTFSHGLFTHARRRTWLAARTPSALRNRAQLCDTGP</sequence>
<name>A0AAV4VA10_9ARAC</name>
<dbReference type="Proteomes" id="UP001054837">
    <property type="component" value="Unassembled WGS sequence"/>
</dbReference>
<reference evidence="1 2" key="1">
    <citation type="submission" date="2021-06" db="EMBL/GenBank/DDBJ databases">
        <title>Caerostris darwini draft genome.</title>
        <authorList>
            <person name="Kono N."/>
            <person name="Arakawa K."/>
        </authorList>
    </citation>
    <scope>NUCLEOTIDE SEQUENCE [LARGE SCALE GENOMIC DNA]</scope>
</reference>
<evidence type="ECO:0000313" key="2">
    <source>
        <dbReference type="Proteomes" id="UP001054837"/>
    </source>
</evidence>
<gene>
    <name evidence="1" type="ORF">CDAR_280971</name>
</gene>
<protein>
    <submittedName>
        <fullName evidence="1">Uncharacterized protein</fullName>
    </submittedName>
</protein>
<organism evidence="1 2">
    <name type="scientific">Caerostris darwini</name>
    <dbReference type="NCBI Taxonomy" id="1538125"/>
    <lineage>
        <taxon>Eukaryota</taxon>
        <taxon>Metazoa</taxon>
        <taxon>Ecdysozoa</taxon>
        <taxon>Arthropoda</taxon>
        <taxon>Chelicerata</taxon>
        <taxon>Arachnida</taxon>
        <taxon>Araneae</taxon>
        <taxon>Araneomorphae</taxon>
        <taxon>Entelegynae</taxon>
        <taxon>Araneoidea</taxon>
        <taxon>Araneidae</taxon>
        <taxon>Caerostris</taxon>
    </lineage>
</organism>
<evidence type="ECO:0000313" key="1">
    <source>
        <dbReference type="EMBL" id="GIY67082.1"/>
    </source>
</evidence>
<dbReference type="EMBL" id="BPLQ01012686">
    <property type="protein sequence ID" value="GIY67082.1"/>
    <property type="molecule type" value="Genomic_DNA"/>
</dbReference>
<comment type="caution">
    <text evidence="1">The sequence shown here is derived from an EMBL/GenBank/DDBJ whole genome shotgun (WGS) entry which is preliminary data.</text>
</comment>